<feature type="domain" description="Glutamine amidotransferase type-2" evidence="4">
    <location>
        <begin position="2"/>
        <end position="239"/>
    </location>
</feature>
<dbReference type="EMBL" id="DS480469">
    <property type="protein sequence ID" value="EDO15276.1"/>
    <property type="molecule type" value="Genomic_DNA"/>
</dbReference>
<keyword evidence="2" id="KW-0061">Asparagine biosynthesis</keyword>
<dbReference type="InterPro" id="IPR051857">
    <property type="entry name" value="Asn_synthetase_domain"/>
</dbReference>
<dbReference type="InterPro" id="IPR001962">
    <property type="entry name" value="Asn_synthase"/>
</dbReference>
<dbReference type="InterPro" id="IPR029055">
    <property type="entry name" value="Ntn_hydrolases_N"/>
</dbReference>
<proteinExistence type="predicted"/>
<dbReference type="CDD" id="cd01991">
    <property type="entry name" value="Asn_synthase_B_C"/>
    <property type="match status" value="1"/>
</dbReference>
<evidence type="ECO:0000256" key="2">
    <source>
        <dbReference type="ARBA" id="ARBA00022888"/>
    </source>
</evidence>
<accession>A7TR28</accession>
<dbReference type="HOGENOM" id="CLU_012368_2_0_1"/>
<keyword evidence="1" id="KW-0028">Amino-acid biosynthesis</keyword>
<dbReference type="AlphaFoldDB" id="A7TR28"/>
<keyword evidence="3" id="KW-0315">Glutamine amidotransferase</keyword>
<dbReference type="FunCoup" id="A7TR28">
    <property type="interactions" value="731"/>
</dbReference>
<dbReference type="RefSeq" id="XP_001643134.1">
    <property type="nucleotide sequence ID" value="XM_001643084.1"/>
</dbReference>
<organism evidence="6">
    <name type="scientific">Vanderwaltozyma polyspora (strain ATCC 22028 / DSM 70294 / BCRC 21397 / CBS 2163 / NBRC 10782 / NRRL Y-8283 / UCD 57-17)</name>
    <name type="common">Kluyveromyces polysporus</name>
    <dbReference type="NCBI Taxonomy" id="436907"/>
    <lineage>
        <taxon>Eukaryota</taxon>
        <taxon>Fungi</taxon>
        <taxon>Dikarya</taxon>
        <taxon>Ascomycota</taxon>
        <taxon>Saccharomycotina</taxon>
        <taxon>Saccharomycetes</taxon>
        <taxon>Saccharomycetales</taxon>
        <taxon>Saccharomycetaceae</taxon>
        <taxon>Vanderwaltozyma</taxon>
    </lineage>
</organism>
<evidence type="ECO:0000313" key="5">
    <source>
        <dbReference type="EMBL" id="EDO15276.1"/>
    </source>
</evidence>
<evidence type="ECO:0000259" key="4">
    <source>
        <dbReference type="PROSITE" id="PS51278"/>
    </source>
</evidence>
<reference evidence="5 6" key="1">
    <citation type="journal article" date="2007" name="Proc. Natl. Acad. Sci. U.S.A.">
        <title>Independent sorting-out of thousands of duplicated gene pairs in two yeast species descended from a whole-genome duplication.</title>
        <authorList>
            <person name="Scannell D.R."/>
            <person name="Frank A.C."/>
            <person name="Conant G.C."/>
            <person name="Byrne K.P."/>
            <person name="Woolfit M."/>
            <person name="Wolfe K.H."/>
        </authorList>
    </citation>
    <scope>NUCLEOTIDE SEQUENCE [LARGE SCALE GENOMIC DNA]</scope>
    <source>
        <strain evidence="6">ATCC 22028 / DSM 70294 / BCRC 21397 / CBS 2163 / NBRC 10782 / NRRL Y-8283 / UCD 57-17</strain>
    </source>
</reference>
<protein>
    <recommendedName>
        <fullName evidence="4">Glutamine amidotransferase type-2 domain-containing protein</fullName>
    </recommendedName>
</protein>
<dbReference type="InterPro" id="IPR014729">
    <property type="entry name" value="Rossmann-like_a/b/a_fold"/>
</dbReference>
<dbReference type="GO" id="GO:0004066">
    <property type="term" value="F:asparagine synthase (glutamine-hydrolyzing) activity"/>
    <property type="evidence" value="ECO:0007669"/>
    <property type="project" value="InterPro"/>
</dbReference>
<dbReference type="STRING" id="436907.A7TR28"/>
<evidence type="ECO:0000256" key="3">
    <source>
        <dbReference type="ARBA" id="ARBA00022962"/>
    </source>
</evidence>
<dbReference type="GO" id="GO:0006529">
    <property type="term" value="P:asparagine biosynthetic process"/>
    <property type="evidence" value="ECO:0007669"/>
    <property type="project" value="UniProtKB-KW"/>
</dbReference>
<name>A7TR28_VANPO</name>
<dbReference type="KEGG" id="vpo:Kpol_455p7"/>
<dbReference type="SUPFAM" id="SSF56235">
    <property type="entry name" value="N-terminal nucleophile aminohydrolases (Ntn hydrolases)"/>
    <property type="match status" value="1"/>
</dbReference>
<dbReference type="OMA" id="SVYESCP"/>
<dbReference type="Proteomes" id="UP000000267">
    <property type="component" value="Unassembled WGS sequence"/>
</dbReference>
<keyword evidence="6" id="KW-1185">Reference proteome</keyword>
<dbReference type="PROSITE" id="PS51278">
    <property type="entry name" value="GATASE_TYPE_2"/>
    <property type="match status" value="1"/>
</dbReference>
<dbReference type="Pfam" id="PF13537">
    <property type="entry name" value="GATase_7"/>
    <property type="match status" value="1"/>
</dbReference>
<dbReference type="InParanoid" id="A7TR28"/>
<dbReference type="InterPro" id="IPR017932">
    <property type="entry name" value="GATase_2_dom"/>
</dbReference>
<dbReference type="PANTHER" id="PTHR45937">
    <property type="entry name" value="ASPARAGINE SYNTHETASE DOMAIN-CONTAINING PROTEIN 1"/>
    <property type="match status" value="1"/>
</dbReference>
<dbReference type="GeneID" id="5543343"/>
<dbReference type="PANTHER" id="PTHR45937:SF1">
    <property type="entry name" value="ASPARAGINE SYNTHETASE DOMAIN-CONTAINING PROTEIN 1"/>
    <property type="match status" value="1"/>
</dbReference>
<dbReference type="eggNOG" id="KOG0573">
    <property type="taxonomic scope" value="Eukaryota"/>
</dbReference>
<dbReference type="Gene3D" id="3.40.50.620">
    <property type="entry name" value="HUPs"/>
    <property type="match status" value="1"/>
</dbReference>
<dbReference type="OrthoDB" id="10252281at2759"/>
<evidence type="ECO:0000256" key="1">
    <source>
        <dbReference type="ARBA" id="ARBA00022605"/>
    </source>
</evidence>
<gene>
    <name evidence="5" type="ORF">Kpol_455p7</name>
</gene>
<dbReference type="Gene3D" id="3.60.20.10">
    <property type="entry name" value="Glutamine Phosphoribosylpyrophosphate, subunit 1, domain 1"/>
    <property type="match status" value="1"/>
</dbReference>
<dbReference type="Pfam" id="PF00733">
    <property type="entry name" value="Asn_synthase"/>
    <property type="match status" value="2"/>
</dbReference>
<sequence>MCGILLHYLGSLDGSRNDLIDEVHEYDESYSGDRVCSDGDGTFNEIIPYIVSRGPNYSSLRVNREHGISWFSSILSLRQPFTRQSIVVDERYVLQFNGELYNSEISGNDTQYIVSLLKSCDGDVVSLVRKLDGGFAYTIYDLKEGNIYFGRDTIGKRSLCYSIDENSGELFISSVTGTRGTFVDCLGGVIYTYDTKTHTLDDTKVIRDKYVVTDMTDELENESQYMELLYGTLYESVKKRVLSIHPTHIENSPISILFSGGLDCSVIVALICEVLKTEYKGPNIVLELLNVGFENPRTGKMPHETPDRLLAVNSYKIIQELYPDIDICLVEVDVPYDEYLRVRPKVVDLIYPKQTEMDLSIAIAFYFASRGHGFVTNSDNERNKYNRNGIVLFSGLGADELYGGYHSFANKSIEELTVELTRQINNIHDRNLNRDDKVIADNGVEVRYPFLDEEVIQYSVSQIPISYKVNKGILRKLALEKLQLRDIAQEPKRAIQFGARSAKMTKDGNKNGTDVIKA</sequence>
<evidence type="ECO:0000313" key="6">
    <source>
        <dbReference type="Proteomes" id="UP000000267"/>
    </source>
</evidence>
<dbReference type="SUPFAM" id="SSF52402">
    <property type="entry name" value="Adenine nucleotide alpha hydrolases-like"/>
    <property type="match status" value="1"/>
</dbReference>
<dbReference type="PhylomeDB" id="A7TR28"/>